<protein>
    <submittedName>
        <fullName evidence="2">Uncharacterized protein</fullName>
    </submittedName>
</protein>
<name>A0AA95HVJ5_9BACT</name>
<evidence type="ECO:0000313" key="2">
    <source>
        <dbReference type="EMBL" id="WHX11789.1"/>
    </source>
</evidence>
<sequence>MSLHGIVGNWRNISDSTSLNNNDDNVMFINTGNIEVTLPPDVPGHTIYFKRMNGGVRLKGGRILPAPGGKEMSSIDLDYASGFVKCMGNYWVMFYCG</sequence>
<evidence type="ECO:0000313" key="1">
    <source>
        <dbReference type="EMBL" id="WHX09784.1"/>
    </source>
</evidence>
<accession>A0AA95HVJ5</accession>
<organism evidence="2 3">
    <name type="scientific">Phocaeicola dorei</name>
    <dbReference type="NCBI Taxonomy" id="357276"/>
    <lineage>
        <taxon>Bacteria</taxon>
        <taxon>Pseudomonadati</taxon>
        <taxon>Bacteroidota</taxon>
        <taxon>Bacteroidia</taxon>
        <taxon>Bacteroidales</taxon>
        <taxon>Bacteroidaceae</taxon>
        <taxon>Phocaeicola</taxon>
    </lineage>
</organism>
<gene>
    <name evidence="2" type="ORF">QNN11_11555</name>
    <name evidence="1" type="ORF">QNN11_21685</name>
</gene>
<evidence type="ECO:0000313" key="3">
    <source>
        <dbReference type="Proteomes" id="UP001177934"/>
    </source>
</evidence>
<dbReference type="AlphaFoldDB" id="A0AA95HVJ5"/>
<dbReference type="Proteomes" id="UP001177934">
    <property type="component" value="Chromosome"/>
</dbReference>
<dbReference type="EMBL" id="CP126056">
    <property type="protein sequence ID" value="WHX11789.1"/>
    <property type="molecule type" value="Genomic_DNA"/>
</dbReference>
<proteinExistence type="predicted"/>
<reference evidence="2" key="1">
    <citation type="journal article" date="2023" name="Nat. Commun.">
        <title>Identification of a novel Human Milk Oligosaccharides utilization cluster in the infant gut commensal Bacteroides dorei.</title>
        <authorList>
            <person name="Kijner S."/>
            <person name="Ennis D."/>
            <person name="Shmorak S."/>
            <person name="Florentin A."/>
            <person name="Yassour M."/>
        </authorList>
    </citation>
    <scope>NUCLEOTIDE SEQUENCE</scope>
    <source>
        <strain evidence="2">2</strain>
    </source>
</reference>
<dbReference type="EMBL" id="CP126056">
    <property type="protein sequence ID" value="WHX09784.1"/>
    <property type="molecule type" value="Genomic_DNA"/>
</dbReference>